<accession>A0AAV9G5H7</accession>
<evidence type="ECO:0000313" key="2">
    <source>
        <dbReference type="EMBL" id="KAK4442490.1"/>
    </source>
</evidence>
<feature type="signal peptide" evidence="1">
    <location>
        <begin position="1"/>
        <end position="32"/>
    </location>
</feature>
<sequence length="465" mass="53518">MLMWSGSRKETFEMRLAVAGLALACLVRVALANNDTIACPVWNSRLSFASHMEPHLPFHMRRSECLVSKSKEFSRDGAHTFVTLHQTEEAWQHDARRDSVLAEVEEAINVGLDLFGDHAGSLSRPLHIHATLALVQTDWWKIDLDVLAQTDTKTDNITISANPSTCYLAIGFHQPAFNFSLTSYKKEIVNQMYHCVVRYHHPALDFGWQWWITSIARFFDGLAWPATPDMWTQPFRNIYRGYPEDYNAWEKLMENDQSSALFWHAVHNAGWTTREISHWMANRTHPLSHLPFTSEHQILARDPRFCDWFHEFGRKLGDGRIFYPSTGEKMDLSRVYEEKLWMLWGFPIGSEESPVTAPADWLLPMNVGHVDPWVVVHSPVAFRGGQEVNATLGYRNWKERNGRLRWSYKRADEEESLEMGKGGDWKLITVPGTSETVAWYNFTVTTTAITRTADEGYVDLEVILV</sequence>
<evidence type="ECO:0000256" key="1">
    <source>
        <dbReference type="SAM" id="SignalP"/>
    </source>
</evidence>
<keyword evidence="1" id="KW-0732">Signal</keyword>
<reference evidence="2" key="1">
    <citation type="journal article" date="2023" name="Mol. Phylogenet. Evol.">
        <title>Genome-scale phylogeny and comparative genomics of the fungal order Sordariales.</title>
        <authorList>
            <person name="Hensen N."/>
            <person name="Bonometti L."/>
            <person name="Westerberg I."/>
            <person name="Brannstrom I.O."/>
            <person name="Guillou S."/>
            <person name="Cros-Aarteil S."/>
            <person name="Calhoun S."/>
            <person name="Haridas S."/>
            <person name="Kuo A."/>
            <person name="Mondo S."/>
            <person name="Pangilinan J."/>
            <person name="Riley R."/>
            <person name="LaButti K."/>
            <person name="Andreopoulos B."/>
            <person name="Lipzen A."/>
            <person name="Chen C."/>
            <person name="Yan M."/>
            <person name="Daum C."/>
            <person name="Ng V."/>
            <person name="Clum A."/>
            <person name="Steindorff A."/>
            <person name="Ohm R.A."/>
            <person name="Martin F."/>
            <person name="Silar P."/>
            <person name="Natvig D.O."/>
            <person name="Lalanne C."/>
            <person name="Gautier V."/>
            <person name="Ament-Velasquez S.L."/>
            <person name="Kruys A."/>
            <person name="Hutchinson M.I."/>
            <person name="Powell A.J."/>
            <person name="Barry K."/>
            <person name="Miller A.N."/>
            <person name="Grigoriev I.V."/>
            <person name="Debuchy R."/>
            <person name="Gladieux P."/>
            <person name="Hiltunen Thoren M."/>
            <person name="Johannesson H."/>
        </authorList>
    </citation>
    <scope>NUCLEOTIDE SEQUENCE</scope>
    <source>
        <strain evidence="2">PSN243</strain>
    </source>
</reference>
<dbReference type="AlphaFoldDB" id="A0AAV9G5H7"/>
<name>A0AAV9G5H7_9PEZI</name>
<comment type="caution">
    <text evidence="2">The sequence shown here is derived from an EMBL/GenBank/DDBJ whole genome shotgun (WGS) entry which is preliminary data.</text>
</comment>
<reference evidence="2" key="2">
    <citation type="submission" date="2023-05" db="EMBL/GenBank/DDBJ databases">
        <authorList>
            <consortium name="Lawrence Berkeley National Laboratory"/>
            <person name="Steindorff A."/>
            <person name="Hensen N."/>
            <person name="Bonometti L."/>
            <person name="Westerberg I."/>
            <person name="Brannstrom I.O."/>
            <person name="Guillou S."/>
            <person name="Cros-Aarteil S."/>
            <person name="Calhoun S."/>
            <person name="Haridas S."/>
            <person name="Kuo A."/>
            <person name="Mondo S."/>
            <person name="Pangilinan J."/>
            <person name="Riley R."/>
            <person name="Labutti K."/>
            <person name="Andreopoulos B."/>
            <person name="Lipzen A."/>
            <person name="Chen C."/>
            <person name="Yanf M."/>
            <person name="Daum C."/>
            <person name="Ng V."/>
            <person name="Clum A."/>
            <person name="Ohm R."/>
            <person name="Martin F."/>
            <person name="Silar P."/>
            <person name="Natvig D."/>
            <person name="Lalanne C."/>
            <person name="Gautier V."/>
            <person name="Ament-Velasquez S.L."/>
            <person name="Kruys A."/>
            <person name="Hutchinson M.I."/>
            <person name="Powell A.J."/>
            <person name="Barry K."/>
            <person name="Miller A.N."/>
            <person name="Grigoriev I.V."/>
            <person name="Debuchy R."/>
            <person name="Gladieux P."/>
            <person name="Thoren M.H."/>
            <person name="Johannesson H."/>
        </authorList>
    </citation>
    <scope>NUCLEOTIDE SEQUENCE</scope>
    <source>
        <strain evidence="2">PSN243</strain>
    </source>
</reference>
<protein>
    <submittedName>
        <fullName evidence="2">Uncharacterized protein</fullName>
    </submittedName>
</protein>
<dbReference type="EMBL" id="MU866014">
    <property type="protein sequence ID" value="KAK4442490.1"/>
    <property type="molecule type" value="Genomic_DNA"/>
</dbReference>
<organism evidence="2 3">
    <name type="scientific">Podospora aff. communis PSN243</name>
    <dbReference type="NCBI Taxonomy" id="3040156"/>
    <lineage>
        <taxon>Eukaryota</taxon>
        <taxon>Fungi</taxon>
        <taxon>Dikarya</taxon>
        <taxon>Ascomycota</taxon>
        <taxon>Pezizomycotina</taxon>
        <taxon>Sordariomycetes</taxon>
        <taxon>Sordariomycetidae</taxon>
        <taxon>Sordariales</taxon>
        <taxon>Podosporaceae</taxon>
        <taxon>Podospora</taxon>
    </lineage>
</organism>
<gene>
    <name evidence="2" type="ORF">QBC34DRAFT_24369</name>
</gene>
<keyword evidence="3" id="KW-1185">Reference proteome</keyword>
<dbReference type="Proteomes" id="UP001321760">
    <property type="component" value="Unassembled WGS sequence"/>
</dbReference>
<evidence type="ECO:0000313" key="3">
    <source>
        <dbReference type="Proteomes" id="UP001321760"/>
    </source>
</evidence>
<proteinExistence type="predicted"/>
<feature type="chain" id="PRO_5043485503" evidence="1">
    <location>
        <begin position="33"/>
        <end position="465"/>
    </location>
</feature>